<name>A0A0A8ZMR4_ARUDO</name>
<dbReference type="EMBL" id="GBRH01261798">
    <property type="protein sequence ID" value="JAD36097.1"/>
    <property type="molecule type" value="Transcribed_RNA"/>
</dbReference>
<evidence type="ECO:0000313" key="1">
    <source>
        <dbReference type="EMBL" id="JAD36097.1"/>
    </source>
</evidence>
<sequence length="19" mass="2243">MVGLHQENRKGTPIFVFIR</sequence>
<reference evidence="1" key="2">
    <citation type="journal article" date="2015" name="Data Brief">
        <title>Shoot transcriptome of the giant reed, Arundo donax.</title>
        <authorList>
            <person name="Barrero R.A."/>
            <person name="Guerrero F.D."/>
            <person name="Moolhuijzen P."/>
            <person name="Goolsby J.A."/>
            <person name="Tidwell J."/>
            <person name="Bellgard S.E."/>
            <person name="Bellgard M.I."/>
        </authorList>
    </citation>
    <scope>NUCLEOTIDE SEQUENCE</scope>
    <source>
        <tissue evidence="1">Shoot tissue taken approximately 20 cm above the soil surface</tissue>
    </source>
</reference>
<accession>A0A0A8ZMR4</accession>
<dbReference type="AlphaFoldDB" id="A0A0A8ZMR4"/>
<organism evidence="1">
    <name type="scientific">Arundo donax</name>
    <name type="common">Giant reed</name>
    <name type="synonym">Donax arundinaceus</name>
    <dbReference type="NCBI Taxonomy" id="35708"/>
    <lineage>
        <taxon>Eukaryota</taxon>
        <taxon>Viridiplantae</taxon>
        <taxon>Streptophyta</taxon>
        <taxon>Embryophyta</taxon>
        <taxon>Tracheophyta</taxon>
        <taxon>Spermatophyta</taxon>
        <taxon>Magnoliopsida</taxon>
        <taxon>Liliopsida</taxon>
        <taxon>Poales</taxon>
        <taxon>Poaceae</taxon>
        <taxon>PACMAD clade</taxon>
        <taxon>Arundinoideae</taxon>
        <taxon>Arundineae</taxon>
        <taxon>Arundo</taxon>
    </lineage>
</organism>
<proteinExistence type="predicted"/>
<reference evidence="1" key="1">
    <citation type="submission" date="2014-09" db="EMBL/GenBank/DDBJ databases">
        <authorList>
            <person name="Magalhaes I.L.F."/>
            <person name="Oliveira U."/>
            <person name="Santos F.R."/>
            <person name="Vidigal T.H.D.A."/>
            <person name="Brescovit A.D."/>
            <person name="Santos A.J."/>
        </authorList>
    </citation>
    <scope>NUCLEOTIDE SEQUENCE</scope>
    <source>
        <tissue evidence="1">Shoot tissue taken approximately 20 cm above the soil surface</tissue>
    </source>
</reference>
<protein>
    <submittedName>
        <fullName evidence="1">Uncharacterized protein</fullName>
    </submittedName>
</protein>